<organism evidence="1 2">
    <name type="scientific">Chaenocephalus aceratus</name>
    <name type="common">Blackfin icefish</name>
    <name type="synonym">Chaenichthys aceratus</name>
    <dbReference type="NCBI Taxonomy" id="36190"/>
    <lineage>
        <taxon>Eukaryota</taxon>
        <taxon>Metazoa</taxon>
        <taxon>Chordata</taxon>
        <taxon>Craniata</taxon>
        <taxon>Vertebrata</taxon>
        <taxon>Euteleostomi</taxon>
        <taxon>Actinopterygii</taxon>
        <taxon>Neopterygii</taxon>
        <taxon>Teleostei</taxon>
        <taxon>Neoteleostei</taxon>
        <taxon>Acanthomorphata</taxon>
        <taxon>Eupercaria</taxon>
        <taxon>Perciformes</taxon>
        <taxon>Notothenioidei</taxon>
        <taxon>Channichthyidae</taxon>
        <taxon>Chaenocephalus</taxon>
    </lineage>
</organism>
<name>A0ACB9WW97_CHAAC</name>
<gene>
    <name evidence="1" type="ORF">KUCAC02_011080</name>
</gene>
<sequence>MAIFQTCYPISLFSGDNNIFIQWGPDGIGEARGGEDEENVEQEAANVSDISQGLRLLASLAKELRLLATLAKDPEMDQNVQLEKIIRHDRLEASNGSFNGAWFDTYSWVEYSVEN</sequence>
<accession>A0ACB9WW97</accession>
<keyword evidence="2" id="KW-1185">Reference proteome</keyword>
<dbReference type="Proteomes" id="UP001057452">
    <property type="component" value="Chromosome 11"/>
</dbReference>
<dbReference type="EMBL" id="CM043795">
    <property type="protein sequence ID" value="KAI4817700.1"/>
    <property type="molecule type" value="Genomic_DNA"/>
</dbReference>
<comment type="caution">
    <text evidence="1">The sequence shown here is derived from an EMBL/GenBank/DDBJ whole genome shotgun (WGS) entry which is preliminary data.</text>
</comment>
<reference evidence="1" key="1">
    <citation type="submission" date="2022-05" db="EMBL/GenBank/DDBJ databases">
        <title>Chromosome-level genome of Chaenocephalus aceratus.</title>
        <authorList>
            <person name="Park H."/>
        </authorList>
    </citation>
    <scope>NUCLEOTIDE SEQUENCE</scope>
    <source>
        <strain evidence="1">KU_202001</strain>
    </source>
</reference>
<evidence type="ECO:0000313" key="2">
    <source>
        <dbReference type="Proteomes" id="UP001057452"/>
    </source>
</evidence>
<protein>
    <submittedName>
        <fullName evidence="1">Uncharacterized protein</fullName>
    </submittedName>
</protein>
<evidence type="ECO:0000313" key="1">
    <source>
        <dbReference type="EMBL" id="KAI4817700.1"/>
    </source>
</evidence>
<proteinExistence type="predicted"/>